<dbReference type="GO" id="GO:0030288">
    <property type="term" value="C:outer membrane-bounded periplasmic space"/>
    <property type="evidence" value="ECO:0007669"/>
    <property type="project" value="UniProtKB-ARBA"/>
</dbReference>
<dbReference type="InterPro" id="IPR030678">
    <property type="entry name" value="Peptide/Ni-bd"/>
</dbReference>
<dbReference type="PIRSF" id="PIRSF002741">
    <property type="entry name" value="MppA"/>
    <property type="match status" value="1"/>
</dbReference>
<dbReference type="CDD" id="cd08502">
    <property type="entry name" value="PBP2_NikA_DppA_OppA_like_16"/>
    <property type="match status" value="1"/>
</dbReference>
<accession>A0A327MKZ2</accession>
<feature type="signal peptide" evidence="4">
    <location>
        <begin position="1"/>
        <end position="19"/>
    </location>
</feature>
<evidence type="ECO:0000313" key="6">
    <source>
        <dbReference type="EMBL" id="RAI60828.1"/>
    </source>
</evidence>
<reference evidence="7" key="1">
    <citation type="submission" date="2018-06" db="EMBL/GenBank/DDBJ databases">
        <authorList>
            <person name="Khan S.A."/>
        </authorList>
    </citation>
    <scope>NUCLEOTIDE SEQUENCE [LARGE SCALE GENOMIC DNA]</scope>
    <source>
        <strain evidence="7">DB-1506</strain>
    </source>
</reference>
<evidence type="ECO:0000313" key="7">
    <source>
        <dbReference type="Proteomes" id="UP000249065"/>
    </source>
</evidence>
<dbReference type="Proteomes" id="UP000249065">
    <property type="component" value="Unassembled WGS sequence"/>
</dbReference>
<feature type="chain" id="PRO_5016304512" evidence="4">
    <location>
        <begin position="20"/>
        <end position="532"/>
    </location>
</feature>
<feature type="domain" description="Solute-binding protein family 5" evidence="5">
    <location>
        <begin position="78"/>
        <end position="432"/>
    </location>
</feature>
<dbReference type="SUPFAM" id="SSF53850">
    <property type="entry name" value="Periplasmic binding protein-like II"/>
    <property type="match status" value="1"/>
</dbReference>
<dbReference type="OrthoDB" id="7233744at2"/>
<organism evidence="6 7">
    <name type="scientific">Roseicella frigidaeris</name>
    <dbReference type="NCBI Taxonomy" id="2230885"/>
    <lineage>
        <taxon>Bacteria</taxon>
        <taxon>Pseudomonadati</taxon>
        <taxon>Pseudomonadota</taxon>
        <taxon>Alphaproteobacteria</taxon>
        <taxon>Acetobacterales</taxon>
        <taxon>Roseomonadaceae</taxon>
        <taxon>Roseicella</taxon>
    </lineage>
</organism>
<comment type="subcellular location">
    <subcellularLocation>
        <location evidence="1">Periplasm</location>
    </subcellularLocation>
</comment>
<keyword evidence="3 4" id="KW-0732">Signal</keyword>
<evidence type="ECO:0000256" key="1">
    <source>
        <dbReference type="ARBA" id="ARBA00004418"/>
    </source>
</evidence>
<dbReference type="PANTHER" id="PTHR30290:SF38">
    <property type="entry name" value="D,D-DIPEPTIDE-BINDING PERIPLASMIC PROTEIN DDPA-RELATED"/>
    <property type="match status" value="1"/>
</dbReference>
<evidence type="ECO:0000256" key="3">
    <source>
        <dbReference type="ARBA" id="ARBA00022729"/>
    </source>
</evidence>
<gene>
    <name evidence="6" type="ORF">DOO78_01480</name>
</gene>
<evidence type="ECO:0000256" key="4">
    <source>
        <dbReference type="SAM" id="SignalP"/>
    </source>
</evidence>
<dbReference type="InterPro" id="IPR039424">
    <property type="entry name" value="SBP_5"/>
</dbReference>
<evidence type="ECO:0000259" key="5">
    <source>
        <dbReference type="Pfam" id="PF00496"/>
    </source>
</evidence>
<name>A0A327MKZ2_9PROT</name>
<dbReference type="Gene3D" id="3.10.105.10">
    <property type="entry name" value="Dipeptide-binding Protein, Domain 3"/>
    <property type="match status" value="1"/>
</dbReference>
<keyword evidence="7" id="KW-1185">Reference proteome</keyword>
<dbReference type="AlphaFoldDB" id="A0A327MKZ2"/>
<dbReference type="InterPro" id="IPR000914">
    <property type="entry name" value="SBP_5_dom"/>
</dbReference>
<comment type="similarity">
    <text evidence="2">Belongs to the bacterial solute-binding protein 5 family.</text>
</comment>
<dbReference type="RefSeq" id="WP_111467940.1">
    <property type="nucleotide sequence ID" value="NZ_QLIX01000001.1"/>
</dbReference>
<dbReference type="Pfam" id="PF00496">
    <property type="entry name" value="SBP_bac_5"/>
    <property type="match status" value="1"/>
</dbReference>
<dbReference type="EMBL" id="QLIX01000001">
    <property type="protein sequence ID" value="RAI60828.1"/>
    <property type="molecule type" value="Genomic_DNA"/>
</dbReference>
<proteinExistence type="inferred from homology"/>
<dbReference type="GO" id="GO:0043190">
    <property type="term" value="C:ATP-binding cassette (ABC) transporter complex"/>
    <property type="evidence" value="ECO:0007669"/>
    <property type="project" value="InterPro"/>
</dbReference>
<dbReference type="PANTHER" id="PTHR30290">
    <property type="entry name" value="PERIPLASMIC BINDING COMPONENT OF ABC TRANSPORTER"/>
    <property type="match status" value="1"/>
</dbReference>
<comment type="caution">
    <text evidence="6">The sequence shown here is derived from an EMBL/GenBank/DDBJ whole genome shotgun (WGS) entry which is preliminary data.</text>
</comment>
<dbReference type="Gene3D" id="3.90.76.10">
    <property type="entry name" value="Dipeptide-binding Protein, Domain 1"/>
    <property type="match status" value="1"/>
</dbReference>
<dbReference type="GO" id="GO:0015833">
    <property type="term" value="P:peptide transport"/>
    <property type="evidence" value="ECO:0007669"/>
    <property type="project" value="TreeGrafter"/>
</dbReference>
<sequence>MKRRDLLALAAGASSSALALPGAVRAQGTPGATTVLRFVPQSDLTLLDPVFNTALVTRNHGMMVYDQLYGLDSSYAARPQLVEGHAVEDDGLTWRITLREGTRFHDGAPILARDAVASIERWTRADVLGQNIRAITNEMVVVSDRIFLVRLRKPFPLLATALAKPSSYCPVMPERFARNPPSVQVTEIVGSGPFRWVPGERMVGSRAVYERFAGYAPRNEPASFLAGGKVVHVDRVEWHTIPDAATAGAALQQGEVDWWEVPTADLLPRLKRLRNLRVEVKDKAGLMGMIRFNHLQPPFDNPAIRRAFLPAINQTDYMTAVIGDDRSLWNDRCGFFLPGTALATEAGLQTMAGAPDYDKVKRNLDAAGYRGERVVLAVPTDLSSLNAMSEIAGDMFRRTGLNLDYQASDWGSVATRVMSNREGLDKGGWSAWCNYIPGIIALNPATQSYVRGPGKAGTSGWPDLPKIEALRDQFLAAEGLAEQKRLTEQIQLQAFEDIPYLPTGAYTPPTAFRSNVTDIIEGFPLFFNLKKS</sequence>
<dbReference type="GO" id="GO:1904680">
    <property type="term" value="F:peptide transmembrane transporter activity"/>
    <property type="evidence" value="ECO:0007669"/>
    <property type="project" value="TreeGrafter"/>
</dbReference>
<evidence type="ECO:0000256" key="2">
    <source>
        <dbReference type="ARBA" id="ARBA00005695"/>
    </source>
</evidence>
<protein>
    <submittedName>
        <fullName evidence="6">ABC transporter substrate-binding protein</fullName>
    </submittedName>
</protein>
<dbReference type="Gene3D" id="3.40.190.10">
    <property type="entry name" value="Periplasmic binding protein-like II"/>
    <property type="match status" value="1"/>
</dbReference>